<keyword evidence="6" id="KW-1133">Transmembrane helix</keyword>
<protein>
    <submittedName>
        <fullName evidence="10">Uncharacterized protein</fullName>
    </submittedName>
</protein>
<name>A0AAN8JLS2_PATCE</name>
<comment type="subcellular location">
    <subcellularLocation>
        <location evidence="1">Golgi apparatus membrane</location>
        <topology evidence="1">Single-pass type II membrane protein</topology>
    </subcellularLocation>
</comment>
<evidence type="ECO:0000256" key="8">
    <source>
        <dbReference type="ARBA" id="ARBA00023136"/>
    </source>
</evidence>
<dbReference type="InterPro" id="IPR027417">
    <property type="entry name" value="P-loop_NTPase"/>
</dbReference>
<evidence type="ECO:0000256" key="9">
    <source>
        <dbReference type="ARBA" id="ARBA00023180"/>
    </source>
</evidence>
<evidence type="ECO:0000256" key="7">
    <source>
        <dbReference type="ARBA" id="ARBA00023034"/>
    </source>
</evidence>
<keyword evidence="5" id="KW-0735">Signal-anchor</keyword>
<dbReference type="GO" id="GO:0001733">
    <property type="term" value="F:galactosylceramide sulfotransferase activity"/>
    <property type="evidence" value="ECO:0007669"/>
    <property type="project" value="InterPro"/>
</dbReference>
<dbReference type="GO" id="GO:0009247">
    <property type="term" value="P:glycolipid biosynthetic process"/>
    <property type="evidence" value="ECO:0007669"/>
    <property type="project" value="InterPro"/>
</dbReference>
<accession>A0AAN8JLS2</accession>
<keyword evidence="4" id="KW-0812">Transmembrane</keyword>
<evidence type="ECO:0000256" key="3">
    <source>
        <dbReference type="ARBA" id="ARBA00022679"/>
    </source>
</evidence>
<dbReference type="PANTHER" id="PTHR14647:SF87">
    <property type="entry name" value="PUTATIVE-RELATED"/>
    <property type="match status" value="1"/>
</dbReference>
<comment type="similarity">
    <text evidence="2">Belongs to the galactose-3-O-sulfotransferase family.</text>
</comment>
<evidence type="ECO:0000313" key="10">
    <source>
        <dbReference type="EMBL" id="KAK6177034.1"/>
    </source>
</evidence>
<dbReference type="InterPro" id="IPR009729">
    <property type="entry name" value="Gal-3-0_sulfotransfrase"/>
</dbReference>
<keyword evidence="7" id="KW-0333">Golgi apparatus</keyword>
<keyword evidence="8" id="KW-0472">Membrane</keyword>
<keyword evidence="11" id="KW-1185">Reference proteome</keyword>
<dbReference type="AlphaFoldDB" id="A0AAN8JLS2"/>
<evidence type="ECO:0000256" key="5">
    <source>
        <dbReference type="ARBA" id="ARBA00022968"/>
    </source>
</evidence>
<dbReference type="EMBL" id="JAZGQO010000010">
    <property type="protein sequence ID" value="KAK6177034.1"/>
    <property type="molecule type" value="Genomic_DNA"/>
</dbReference>
<comment type="caution">
    <text evidence="10">The sequence shown here is derived from an EMBL/GenBank/DDBJ whole genome shotgun (WGS) entry which is preliminary data.</text>
</comment>
<dbReference type="GO" id="GO:0000139">
    <property type="term" value="C:Golgi membrane"/>
    <property type="evidence" value="ECO:0007669"/>
    <property type="project" value="UniProtKB-SubCell"/>
</dbReference>
<reference evidence="10 11" key="1">
    <citation type="submission" date="2024-01" db="EMBL/GenBank/DDBJ databases">
        <title>The genome of the rayed Mediterranean limpet Patella caerulea (Linnaeus, 1758).</title>
        <authorList>
            <person name="Anh-Thu Weber A."/>
            <person name="Halstead-Nussloch G."/>
        </authorList>
    </citation>
    <scope>NUCLEOTIDE SEQUENCE [LARGE SCALE GENOMIC DNA]</scope>
    <source>
        <strain evidence="10">AATW-2023a</strain>
        <tissue evidence="10">Whole specimen</tissue>
    </source>
</reference>
<proteinExistence type="inferred from homology"/>
<dbReference type="Pfam" id="PF06990">
    <property type="entry name" value="Gal-3-0_sulfotr"/>
    <property type="match status" value="1"/>
</dbReference>
<sequence>MKTAHSKTTKEHTTTHVQTTTIQPNPICIAKQKNIVFLKVHKCGSSTVANILQRYTYNNHLNPLLPDKDTTEQSYWVLNRLKEQYMSQIIPIPEGESYNTMFVHSVHDHDIFKRLFPNNSYYVAILRDPVERFISYTFYYQLVAQMKEDFPQSKHNPYIFSKALLKKPFPYGVLGPSYDLGFRPWGKVNETVVDRFIDNIDKDYDFVMIMEYFDESLVYLRHKLCWDIKDILYIKKNVNYEKKGYALSQKDRQLIKAIQPVDVPLYDYFYKQFWNILKSQHVSFFEEVYNFKQILSGVADYCNFGRKLKPEGLFAKTQWHDAFNVTSEDCNQMKWTEGHAIAMLAKKARDKYKNSKI</sequence>
<dbReference type="PANTHER" id="PTHR14647">
    <property type="entry name" value="GALACTOSE-3-O-SULFOTRANSFERASE"/>
    <property type="match status" value="1"/>
</dbReference>
<evidence type="ECO:0000256" key="4">
    <source>
        <dbReference type="ARBA" id="ARBA00022692"/>
    </source>
</evidence>
<keyword evidence="3" id="KW-0808">Transferase</keyword>
<gene>
    <name evidence="10" type="ORF">SNE40_015222</name>
</gene>
<organism evidence="10 11">
    <name type="scientific">Patella caerulea</name>
    <name type="common">Rayed Mediterranean limpet</name>
    <dbReference type="NCBI Taxonomy" id="87958"/>
    <lineage>
        <taxon>Eukaryota</taxon>
        <taxon>Metazoa</taxon>
        <taxon>Spiralia</taxon>
        <taxon>Lophotrochozoa</taxon>
        <taxon>Mollusca</taxon>
        <taxon>Gastropoda</taxon>
        <taxon>Patellogastropoda</taxon>
        <taxon>Patelloidea</taxon>
        <taxon>Patellidae</taxon>
        <taxon>Patella</taxon>
    </lineage>
</organism>
<evidence type="ECO:0000256" key="6">
    <source>
        <dbReference type="ARBA" id="ARBA00022989"/>
    </source>
</evidence>
<evidence type="ECO:0000313" key="11">
    <source>
        <dbReference type="Proteomes" id="UP001347796"/>
    </source>
</evidence>
<dbReference type="Proteomes" id="UP001347796">
    <property type="component" value="Unassembled WGS sequence"/>
</dbReference>
<dbReference type="Gene3D" id="3.40.50.300">
    <property type="entry name" value="P-loop containing nucleotide triphosphate hydrolases"/>
    <property type="match status" value="1"/>
</dbReference>
<evidence type="ECO:0000256" key="1">
    <source>
        <dbReference type="ARBA" id="ARBA00004323"/>
    </source>
</evidence>
<keyword evidence="9" id="KW-0325">Glycoprotein</keyword>
<dbReference type="SUPFAM" id="SSF52540">
    <property type="entry name" value="P-loop containing nucleoside triphosphate hydrolases"/>
    <property type="match status" value="1"/>
</dbReference>
<evidence type="ECO:0000256" key="2">
    <source>
        <dbReference type="ARBA" id="ARBA00008124"/>
    </source>
</evidence>